<dbReference type="GO" id="GO:0000287">
    <property type="term" value="F:magnesium ion binding"/>
    <property type="evidence" value="ECO:0007669"/>
    <property type="project" value="InterPro"/>
</dbReference>
<sequence length="198" mass="21803">MIYEFIKQAVENKKKLVAALIDPDTDTGISVEERVECINRSRVDLVFVGGSTLYNRDFDEFVKKIKGLTENPVIIFPGSALQISKHADAILFLSLISGRNPQYLIGEHVRAAPRLKKMDVEVIPTGYMLIESGSTTTVEFISNTRPIPRNKNEIALAHALAGEFLGMKLIYMDAGSGADNSIPAEMIRVVKNGITVPL</sequence>
<evidence type="ECO:0000256" key="6">
    <source>
        <dbReference type="ARBA" id="ARBA00023098"/>
    </source>
</evidence>
<evidence type="ECO:0000256" key="4">
    <source>
        <dbReference type="ARBA" id="ARBA00022723"/>
    </source>
</evidence>
<evidence type="ECO:0000256" key="10">
    <source>
        <dbReference type="NCBIfam" id="TIGR01769"/>
    </source>
</evidence>
<dbReference type="GO" id="GO:0008654">
    <property type="term" value="P:phospholipid biosynthetic process"/>
    <property type="evidence" value="ECO:0007669"/>
    <property type="project" value="UniProtKB-KW"/>
</dbReference>
<dbReference type="GO" id="GO:0005737">
    <property type="term" value="C:cytoplasm"/>
    <property type="evidence" value="ECO:0007669"/>
    <property type="project" value="InterPro"/>
</dbReference>
<gene>
    <name evidence="11" type="ORF">ENF18_08975</name>
</gene>
<protein>
    <recommendedName>
        <fullName evidence="1 10">Phosphoglycerol geranylgeranyltransferase</fullName>
        <ecNumber evidence="1 10">2.5.1.41</ecNumber>
    </recommendedName>
</protein>
<dbReference type="Gene3D" id="3.20.20.390">
    <property type="entry name" value="FMN-linked oxidoreductases"/>
    <property type="match status" value="1"/>
</dbReference>
<name>A0A7C0ZJG4_UNCW3</name>
<evidence type="ECO:0000256" key="8">
    <source>
        <dbReference type="ARBA" id="ARBA00023264"/>
    </source>
</evidence>
<evidence type="ECO:0000256" key="9">
    <source>
        <dbReference type="ARBA" id="ARBA00047288"/>
    </source>
</evidence>
<evidence type="ECO:0000256" key="1">
    <source>
        <dbReference type="ARBA" id="ARBA00012676"/>
    </source>
</evidence>
<keyword evidence="2" id="KW-0444">Lipid biosynthesis</keyword>
<evidence type="ECO:0000256" key="2">
    <source>
        <dbReference type="ARBA" id="ARBA00022516"/>
    </source>
</evidence>
<dbReference type="GO" id="GO:0006650">
    <property type="term" value="P:glycerophospholipid metabolic process"/>
    <property type="evidence" value="ECO:0007669"/>
    <property type="project" value="InterPro"/>
</dbReference>
<dbReference type="InterPro" id="IPR008205">
    <property type="entry name" value="GGGP_HepGP_synthase"/>
</dbReference>
<dbReference type="EC" id="2.5.1.41" evidence="1 10"/>
<evidence type="ECO:0000256" key="5">
    <source>
        <dbReference type="ARBA" id="ARBA00022842"/>
    </source>
</evidence>
<evidence type="ECO:0000256" key="7">
    <source>
        <dbReference type="ARBA" id="ARBA00023209"/>
    </source>
</evidence>
<keyword evidence="8" id="KW-1208">Phospholipid metabolism</keyword>
<keyword evidence="5" id="KW-0460">Magnesium</keyword>
<proteinExistence type="predicted"/>
<evidence type="ECO:0000256" key="3">
    <source>
        <dbReference type="ARBA" id="ARBA00022679"/>
    </source>
</evidence>
<dbReference type="Pfam" id="PF01884">
    <property type="entry name" value="PcrB"/>
    <property type="match status" value="1"/>
</dbReference>
<organism evidence="11">
    <name type="scientific">candidate division WOR-3 bacterium</name>
    <dbReference type="NCBI Taxonomy" id="2052148"/>
    <lineage>
        <taxon>Bacteria</taxon>
        <taxon>Bacteria division WOR-3</taxon>
    </lineage>
</organism>
<dbReference type="AlphaFoldDB" id="A0A7C0ZJG4"/>
<reference evidence="11" key="1">
    <citation type="journal article" date="2020" name="mSystems">
        <title>Genome- and Community-Level Interaction Insights into Carbon Utilization and Element Cycling Functions of Hydrothermarchaeota in Hydrothermal Sediment.</title>
        <authorList>
            <person name="Zhou Z."/>
            <person name="Liu Y."/>
            <person name="Xu W."/>
            <person name="Pan J."/>
            <person name="Luo Z.H."/>
            <person name="Li M."/>
        </authorList>
    </citation>
    <scope>NUCLEOTIDE SEQUENCE [LARGE SCALE GENOMIC DNA]</scope>
    <source>
        <strain evidence="11">HyVt-102</strain>
    </source>
</reference>
<comment type="catalytic activity">
    <reaction evidence="9">
        <text>sn-glycerol 1-phosphate + (2E,6E,10E)-geranylgeranyl diphosphate = sn-3-O-(geranylgeranyl)glycerol 1-phosphate + diphosphate</text>
        <dbReference type="Rhea" id="RHEA:23404"/>
        <dbReference type="ChEBI" id="CHEBI:33019"/>
        <dbReference type="ChEBI" id="CHEBI:57677"/>
        <dbReference type="ChEBI" id="CHEBI:57685"/>
        <dbReference type="ChEBI" id="CHEBI:58756"/>
        <dbReference type="EC" id="2.5.1.41"/>
    </reaction>
</comment>
<accession>A0A7C0ZJG4</accession>
<keyword evidence="6" id="KW-0443">Lipid metabolism</keyword>
<keyword evidence="4" id="KW-0479">Metal-binding</keyword>
<evidence type="ECO:0000313" key="11">
    <source>
        <dbReference type="EMBL" id="HDI83905.1"/>
    </source>
</evidence>
<keyword evidence="7" id="KW-0594">Phospholipid biosynthesis</keyword>
<dbReference type="NCBIfam" id="TIGR01769">
    <property type="entry name" value="GGGP"/>
    <property type="match status" value="1"/>
</dbReference>
<feature type="non-terminal residue" evidence="11">
    <location>
        <position position="198"/>
    </location>
</feature>
<dbReference type="InterPro" id="IPR010946">
    <property type="entry name" value="GGGP_synth"/>
</dbReference>
<dbReference type="EMBL" id="DQWE01000415">
    <property type="protein sequence ID" value="HDI83905.1"/>
    <property type="molecule type" value="Genomic_DNA"/>
</dbReference>
<dbReference type="NCBIfam" id="TIGR01768">
    <property type="entry name" value="GGGP-family"/>
    <property type="match status" value="1"/>
</dbReference>
<dbReference type="Proteomes" id="UP000885847">
    <property type="component" value="Unassembled WGS sequence"/>
</dbReference>
<dbReference type="SUPFAM" id="SSF51395">
    <property type="entry name" value="FMN-linked oxidoreductases"/>
    <property type="match status" value="1"/>
</dbReference>
<dbReference type="GO" id="GO:0047294">
    <property type="term" value="F:phosphoglycerol geranylgeranyltransferase activity"/>
    <property type="evidence" value="ECO:0007669"/>
    <property type="project" value="UniProtKB-UniRule"/>
</dbReference>
<comment type="caution">
    <text evidence="11">The sequence shown here is derived from an EMBL/GenBank/DDBJ whole genome shotgun (WGS) entry which is preliminary data.</text>
</comment>
<keyword evidence="3 11" id="KW-0808">Transferase</keyword>
<dbReference type="InterPro" id="IPR038597">
    <property type="entry name" value="GGGP/HepGP_synthase_sf"/>
</dbReference>